<proteinExistence type="inferred from homology"/>
<dbReference type="PRINTS" id="PR00792">
    <property type="entry name" value="PEPSIN"/>
</dbReference>
<dbReference type="SUPFAM" id="SSF50630">
    <property type="entry name" value="Acid proteases"/>
    <property type="match status" value="1"/>
</dbReference>
<evidence type="ECO:0000256" key="2">
    <source>
        <dbReference type="ARBA" id="ARBA00022750"/>
    </source>
</evidence>
<feature type="chain" id="PRO_5008098441" description="Peptidase A1 domain-containing protein" evidence="5">
    <location>
        <begin position="20"/>
        <end position="412"/>
    </location>
</feature>
<evidence type="ECO:0000313" key="7">
    <source>
        <dbReference type="EMBL" id="OAP57123.1"/>
    </source>
</evidence>
<feature type="domain" description="Peptidase A1" evidence="6">
    <location>
        <begin position="76"/>
        <end position="403"/>
    </location>
</feature>
<dbReference type="STRING" id="1367422.A0A178ZD76"/>
<gene>
    <name evidence="7" type="ORF">AYL99_07860</name>
</gene>
<keyword evidence="4" id="KW-0645">Protease</keyword>
<dbReference type="Gene3D" id="2.40.70.10">
    <property type="entry name" value="Acid Proteases"/>
    <property type="match status" value="2"/>
</dbReference>
<evidence type="ECO:0000256" key="1">
    <source>
        <dbReference type="ARBA" id="ARBA00007447"/>
    </source>
</evidence>
<organism evidence="7 8">
    <name type="scientific">Fonsecaea erecta</name>
    <dbReference type="NCBI Taxonomy" id="1367422"/>
    <lineage>
        <taxon>Eukaryota</taxon>
        <taxon>Fungi</taxon>
        <taxon>Dikarya</taxon>
        <taxon>Ascomycota</taxon>
        <taxon>Pezizomycotina</taxon>
        <taxon>Eurotiomycetes</taxon>
        <taxon>Chaetothyriomycetidae</taxon>
        <taxon>Chaetothyriales</taxon>
        <taxon>Herpotrichiellaceae</taxon>
        <taxon>Fonsecaea</taxon>
    </lineage>
</organism>
<dbReference type="CDD" id="cd05471">
    <property type="entry name" value="pepsin_like"/>
    <property type="match status" value="1"/>
</dbReference>
<dbReference type="OrthoDB" id="15189at2759"/>
<dbReference type="PANTHER" id="PTHR47966:SF47">
    <property type="entry name" value="ENDOPEPTIDASE, PUTATIVE (AFU_ORTHOLOGUE AFUA_3G01220)-RELATED"/>
    <property type="match status" value="1"/>
</dbReference>
<evidence type="ECO:0000256" key="5">
    <source>
        <dbReference type="SAM" id="SignalP"/>
    </source>
</evidence>
<keyword evidence="5" id="KW-0732">Signal</keyword>
<keyword evidence="2 4" id="KW-0064">Aspartyl protease</keyword>
<dbReference type="PROSITE" id="PS00141">
    <property type="entry name" value="ASP_PROTEASE"/>
    <property type="match status" value="1"/>
</dbReference>
<sequence>MRVLEILVLVPFMAHKALGIAIPSTKATVDQYPHTHQRTALQAVNGNTKTSSWHLRNHALQPAEAPLTGIHYGVAFLANITFGTQEFPVVIDTGSSDTWLVKAGFTCVNRTTNATLPASTCGFGSRGYVPDDNFSEIPDENFYTSYGDGEYLYGTLGLERVTFAGIEIQNQEVGLPLLAAWSGDGLSSGLAGLAYSSLTNAYPGTNSSNDKISAGNVTGDNLPYSAIMNSIFVDNLAPPMFSLALSRSSANISAGGVLAIGGIPHPDDPSINATGSFASSSSLVYHGVNATSRQYIVDSGTSLMYVPTQDSEHINSLFDPPATVEGGLYLVDCNATAPYVGVQIGDKVFELNPEDLIQNQHIPGGICVSGIQTASTSLHILGDTFLNNVLAVFDVGATEMAFSPRPFYTSNP</sequence>
<feature type="active site" evidence="3">
    <location>
        <position position="92"/>
    </location>
</feature>
<evidence type="ECO:0000259" key="6">
    <source>
        <dbReference type="PROSITE" id="PS51767"/>
    </source>
</evidence>
<dbReference type="GO" id="GO:0000324">
    <property type="term" value="C:fungal-type vacuole"/>
    <property type="evidence" value="ECO:0007669"/>
    <property type="project" value="TreeGrafter"/>
</dbReference>
<dbReference type="PROSITE" id="PS51767">
    <property type="entry name" value="PEPTIDASE_A1"/>
    <property type="match status" value="1"/>
</dbReference>
<dbReference type="Pfam" id="PF00026">
    <property type="entry name" value="Asp"/>
    <property type="match status" value="1"/>
</dbReference>
<dbReference type="InterPro" id="IPR001461">
    <property type="entry name" value="Aspartic_peptidase_A1"/>
</dbReference>
<accession>A0A178ZD76</accession>
<dbReference type="GO" id="GO:0006508">
    <property type="term" value="P:proteolysis"/>
    <property type="evidence" value="ECO:0007669"/>
    <property type="project" value="UniProtKB-KW"/>
</dbReference>
<dbReference type="InterPro" id="IPR001969">
    <property type="entry name" value="Aspartic_peptidase_AS"/>
</dbReference>
<evidence type="ECO:0000256" key="3">
    <source>
        <dbReference type="PIRSR" id="PIRSR601461-1"/>
    </source>
</evidence>
<evidence type="ECO:0000256" key="4">
    <source>
        <dbReference type="RuleBase" id="RU000454"/>
    </source>
</evidence>
<dbReference type="GO" id="GO:0004190">
    <property type="term" value="F:aspartic-type endopeptidase activity"/>
    <property type="evidence" value="ECO:0007669"/>
    <property type="project" value="UniProtKB-KW"/>
</dbReference>
<comment type="similarity">
    <text evidence="1 4">Belongs to the peptidase A1 family.</text>
</comment>
<keyword evidence="8" id="KW-1185">Reference proteome</keyword>
<keyword evidence="4" id="KW-0378">Hydrolase</keyword>
<comment type="caution">
    <text evidence="7">The sequence shown here is derived from an EMBL/GenBank/DDBJ whole genome shotgun (WGS) entry which is preliminary data.</text>
</comment>
<feature type="signal peptide" evidence="5">
    <location>
        <begin position="1"/>
        <end position="19"/>
    </location>
</feature>
<dbReference type="InterPro" id="IPR021109">
    <property type="entry name" value="Peptidase_aspartic_dom_sf"/>
</dbReference>
<dbReference type="EMBL" id="LVYI01000007">
    <property type="protein sequence ID" value="OAP57123.1"/>
    <property type="molecule type" value="Genomic_DNA"/>
</dbReference>
<dbReference type="InterPro" id="IPR034164">
    <property type="entry name" value="Pepsin-like_dom"/>
</dbReference>
<dbReference type="AlphaFoldDB" id="A0A178ZD76"/>
<dbReference type="Proteomes" id="UP000078343">
    <property type="component" value="Unassembled WGS sequence"/>
</dbReference>
<reference evidence="7 8" key="1">
    <citation type="submission" date="2016-04" db="EMBL/GenBank/DDBJ databases">
        <title>Draft genome of Fonsecaea erecta CBS 125763.</title>
        <authorList>
            <person name="Weiss V.A."/>
            <person name="Vicente V.A."/>
            <person name="Raittz R.T."/>
            <person name="Moreno L.F."/>
            <person name="De Souza E.M."/>
            <person name="Pedrosa F.O."/>
            <person name="Steffens M.B."/>
            <person name="Faoro H."/>
            <person name="Tadra-Sfeir M.Z."/>
            <person name="Najafzadeh M.J."/>
            <person name="Felipe M.S."/>
            <person name="Teixeira M."/>
            <person name="Sun J."/>
            <person name="Xi L."/>
            <person name="Gomes R."/>
            <person name="De Azevedo C.M."/>
            <person name="Salgado C.G."/>
            <person name="Da Silva M.B."/>
            <person name="Nascimento M.F."/>
            <person name="Queiroz-Telles F."/>
            <person name="Attili D.S."/>
            <person name="Gorbushina A."/>
        </authorList>
    </citation>
    <scope>NUCLEOTIDE SEQUENCE [LARGE SCALE GENOMIC DNA]</scope>
    <source>
        <strain evidence="7 8">CBS 125763</strain>
    </source>
</reference>
<dbReference type="PANTHER" id="PTHR47966">
    <property type="entry name" value="BETA-SITE APP-CLEAVING ENZYME, ISOFORM A-RELATED"/>
    <property type="match status" value="1"/>
</dbReference>
<dbReference type="InterPro" id="IPR033121">
    <property type="entry name" value="PEPTIDASE_A1"/>
</dbReference>
<protein>
    <recommendedName>
        <fullName evidence="6">Peptidase A1 domain-containing protein</fullName>
    </recommendedName>
</protein>
<feature type="active site" evidence="3">
    <location>
        <position position="298"/>
    </location>
</feature>
<dbReference type="RefSeq" id="XP_018690490.1">
    <property type="nucleotide sequence ID" value="XM_018839369.1"/>
</dbReference>
<dbReference type="GeneID" id="30012028"/>
<name>A0A178ZD76_9EURO</name>
<evidence type="ECO:0000313" key="8">
    <source>
        <dbReference type="Proteomes" id="UP000078343"/>
    </source>
</evidence>